<sequence length="176" mass="19233">TRYSKQNMDCRLRAASIRCGFTIVELLVALAIASILLAAVATAFNASIINYRENEDIFKAINSARGALLRITSQLRTADAVDPTSPANECTLITAGGDDVTYQYNNGDNKLYLITNDDLTDPDYVLCENVTAMTFTKTPTDDETDCKSVQISITVARGNAQRKISAAAVIRRNLSW</sequence>
<evidence type="ECO:0008006" key="3">
    <source>
        <dbReference type="Google" id="ProtNLM"/>
    </source>
</evidence>
<dbReference type="InterPro" id="IPR045584">
    <property type="entry name" value="Pilin-like"/>
</dbReference>
<evidence type="ECO:0000256" key="1">
    <source>
        <dbReference type="SAM" id="Phobius"/>
    </source>
</evidence>
<evidence type="ECO:0000313" key="2">
    <source>
        <dbReference type="EMBL" id="GAI02764.1"/>
    </source>
</evidence>
<keyword evidence="1" id="KW-0812">Transmembrane</keyword>
<keyword evidence="1" id="KW-0472">Membrane</keyword>
<dbReference type="EMBL" id="BARV01010925">
    <property type="protein sequence ID" value="GAI02764.1"/>
    <property type="molecule type" value="Genomic_DNA"/>
</dbReference>
<dbReference type="SUPFAM" id="SSF54523">
    <property type="entry name" value="Pili subunits"/>
    <property type="match status" value="1"/>
</dbReference>
<dbReference type="Gene3D" id="3.30.700.10">
    <property type="entry name" value="Glycoprotein, Type 4 Pilin"/>
    <property type="match status" value="1"/>
</dbReference>
<protein>
    <recommendedName>
        <fullName evidence="3">General secretion pathway GspH domain-containing protein</fullName>
    </recommendedName>
</protein>
<dbReference type="InterPro" id="IPR012902">
    <property type="entry name" value="N_methyl_site"/>
</dbReference>
<comment type="caution">
    <text evidence="2">The sequence shown here is derived from an EMBL/GenBank/DDBJ whole genome shotgun (WGS) entry which is preliminary data.</text>
</comment>
<accession>X1M8S3</accession>
<reference evidence="2" key="1">
    <citation type="journal article" date="2014" name="Front. Microbiol.">
        <title>High frequency of phylogenetically diverse reductive dehalogenase-homologous genes in deep subseafloor sedimentary metagenomes.</title>
        <authorList>
            <person name="Kawai M."/>
            <person name="Futagami T."/>
            <person name="Toyoda A."/>
            <person name="Takaki Y."/>
            <person name="Nishi S."/>
            <person name="Hori S."/>
            <person name="Arai W."/>
            <person name="Tsubouchi T."/>
            <person name="Morono Y."/>
            <person name="Uchiyama I."/>
            <person name="Ito T."/>
            <person name="Fujiyama A."/>
            <person name="Inagaki F."/>
            <person name="Takami H."/>
        </authorList>
    </citation>
    <scope>NUCLEOTIDE SEQUENCE</scope>
    <source>
        <strain evidence="2">Expedition CK06-06</strain>
    </source>
</reference>
<feature type="non-terminal residue" evidence="2">
    <location>
        <position position="1"/>
    </location>
</feature>
<feature type="transmembrane region" description="Helical" evidence="1">
    <location>
        <begin position="21"/>
        <end position="44"/>
    </location>
</feature>
<gene>
    <name evidence="2" type="ORF">S06H3_20954</name>
</gene>
<organism evidence="2">
    <name type="scientific">marine sediment metagenome</name>
    <dbReference type="NCBI Taxonomy" id="412755"/>
    <lineage>
        <taxon>unclassified sequences</taxon>
        <taxon>metagenomes</taxon>
        <taxon>ecological metagenomes</taxon>
    </lineage>
</organism>
<dbReference type="AlphaFoldDB" id="X1M8S3"/>
<keyword evidence="1" id="KW-1133">Transmembrane helix</keyword>
<dbReference type="NCBIfam" id="TIGR02532">
    <property type="entry name" value="IV_pilin_GFxxxE"/>
    <property type="match status" value="1"/>
</dbReference>
<name>X1M8S3_9ZZZZ</name>
<dbReference type="Pfam" id="PF07963">
    <property type="entry name" value="N_methyl"/>
    <property type="match status" value="1"/>
</dbReference>
<proteinExistence type="predicted"/>